<feature type="domain" description="Flagellar hook-associated protein 2 C-terminal" evidence="7">
    <location>
        <begin position="257"/>
        <end position="540"/>
    </location>
</feature>
<accession>A0A069RKL4</accession>
<protein>
    <recommendedName>
        <fullName evidence="5">Flagellar hook-associated protein 2</fullName>
        <shortName evidence="5">HAP2</shortName>
    </recommendedName>
    <alternativeName>
        <fullName evidence="5">Flagellar cap protein</fullName>
    </alternativeName>
</protein>
<evidence type="ECO:0000259" key="6">
    <source>
        <dbReference type="Pfam" id="PF02465"/>
    </source>
</evidence>
<comment type="caution">
    <text evidence="8">The sequence shown here is derived from an EMBL/GenBank/DDBJ whole genome shotgun (WGS) entry which is preliminary data.</text>
</comment>
<dbReference type="GO" id="GO:0009421">
    <property type="term" value="C:bacterial-type flagellum filament cap"/>
    <property type="evidence" value="ECO:0007669"/>
    <property type="project" value="InterPro"/>
</dbReference>
<keyword evidence="8" id="KW-0966">Cell projection</keyword>
<dbReference type="InterPro" id="IPR003481">
    <property type="entry name" value="FliD_N"/>
</dbReference>
<dbReference type="InterPro" id="IPR040026">
    <property type="entry name" value="FliD"/>
</dbReference>
<dbReference type="GO" id="GO:0007155">
    <property type="term" value="P:cell adhesion"/>
    <property type="evidence" value="ECO:0007669"/>
    <property type="project" value="InterPro"/>
</dbReference>
<evidence type="ECO:0000313" key="9">
    <source>
        <dbReference type="Proteomes" id="UP000027946"/>
    </source>
</evidence>
<dbReference type="GO" id="GO:0071973">
    <property type="term" value="P:bacterial-type flagellum-dependent cell motility"/>
    <property type="evidence" value="ECO:0007669"/>
    <property type="project" value="TreeGrafter"/>
</dbReference>
<evidence type="ECO:0000256" key="2">
    <source>
        <dbReference type="ARBA" id="ARBA00011255"/>
    </source>
</evidence>
<evidence type="ECO:0000256" key="1">
    <source>
        <dbReference type="ARBA" id="ARBA00009764"/>
    </source>
</evidence>
<dbReference type="Pfam" id="PF07196">
    <property type="entry name" value="Flagellin_IN"/>
    <property type="match status" value="1"/>
</dbReference>
<sequence length="550" mass="59773">MSAIRFGGIASGLDTENIVKELMNAEKMKVDKLYRSKTTKTWTQEAYNTVNKDTANFIVEARKSLGLTGTTSYGTSLSKSYESFSWVKSASSSNSDVFTAKAQASALSGTHTLEVEQLATGVNKASIKDIAEVHGLDDVTSSTKLSELGIAADGIVTFEGASEDVSYTADTTISELVSSINALKDADGNALGIRATFDETSNRLFLSAEGTGSDANINITADDGNLFTDPTPDADVLLADMGSVFATELTVGDSYAGQNAIISFDGAEGIEYSSNQFTINGIEIDLKAADIGTPHTIKVDTNLDGIVEKLNEFVESYNSLIDGLNSKLSEKSYRDYQPLSDEEKAGMDEDTIKLWEEKAKSGLLRNDSTVDRMISKVRSGLYEEVDGVSGSFNALYEIGITTGSYQEKGKLEIDETKLRTKIMEDPDGVMNLLFKTSTSADDDTKRSETGIINRMFDDMTTGMKEIIDKAGAGDNASLYRKVQSSIMIDFVTAGSKSMLDKDLLDISKRIDNENRRMASVEERYWSKFTALEKAMQEMNSQSGWLSQQLG</sequence>
<dbReference type="InterPro" id="IPR010810">
    <property type="entry name" value="Flagellin_hook_IN_motif"/>
</dbReference>
<keyword evidence="8" id="KW-0282">Flagellum</keyword>
<keyword evidence="3" id="KW-0175">Coiled coil</keyword>
<comment type="function">
    <text evidence="5">Required for morphogenesis and for the elongation of the flagellar filament by facilitating polymerization of the flagellin monomers at the tip of growing filament. Forms a capping structure, which prevents flagellin subunits (transported through the central channel of the flagellum) from leaking out without polymerization at the distal end.</text>
</comment>
<dbReference type="OrthoDB" id="9776025at2"/>
<organism evidence="8 9">
    <name type="scientific">Peptoclostridium litorale DSM 5388</name>
    <dbReference type="NCBI Taxonomy" id="1121324"/>
    <lineage>
        <taxon>Bacteria</taxon>
        <taxon>Bacillati</taxon>
        <taxon>Bacillota</taxon>
        <taxon>Clostridia</taxon>
        <taxon>Peptostreptococcales</taxon>
        <taxon>Peptoclostridiaceae</taxon>
        <taxon>Peptoclostridium</taxon>
    </lineage>
</organism>
<dbReference type="Pfam" id="PF07195">
    <property type="entry name" value="FliD_C"/>
    <property type="match status" value="1"/>
</dbReference>
<gene>
    <name evidence="8" type="primary">fliD</name>
    <name evidence="8" type="ORF">CLIT_13c00940</name>
</gene>
<dbReference type="eggNOG" id="COG1345">
    <property type="taxonomic scope" value="Bacteria"/>
</dbReference>
<dbReference type="EMBL" id="JJMM01000013">
    <property type="protein sequence ID" value="KDR94772.1"/>
    <property type="molecule type" value="Genomic_DNA"/>
</dbReference>
<dbReference type="GO" id="GO:0009424">
    <property type="term" value="C:bacterial-type flagellum hook"/>
    <property type="evidence" value="ECO:0007669"/>
    <property type="project" value="UniProtKB-UniRule"/>
</dbReference>
<dbReference type="GO" id="GO:0005576">
    <property type="term" value="C:extracellular region"/>
    <property type="evidence" value="ECO:0007669"/>
    <property type="project" value="UniProtKB-SubCell"/>
</dbReference>
<comment type="subcellular location">
    <subcellularLocation>
        <location evidence="5">Secreted</location>
    </subcellularLocation>
    <subcellularLocation>
        <location evidence="5">Bacterial flagellum</location>
    </subcellularLocation>
</comment>
<dbReference type="InterPro" id="IPR010809">
    <property type="entry name" value="FliD_C"/>
</dbReference>
<evidence type="ECO:0000256" key="5">
    <source>
        <dbReference type="RuleBase" id="RU362066"/>
    </source>
</evidence>
<comment type="subunit">
    <text evidence="2 5">Homopentamer.</text>
</comment>
<evidence type="ECO:0000313" key="8">
    <source>
        <dbReference type="EMBL" id="KDR94772.1"/>
    </source>
</evidence>
<evidence type="ECO:0000256" key="4">
    <source>
        <dbReference type="ARBA" id="ARBA00023143"/>
    </source>
</evidence>
<dbReference type="STRING" id="1121324.CLIT_13c00940"/>
<dbReference type="Proteomes" id="UP000027946">
    <property type="component" value="Unassembled WGS sequence"/>
</dbReference>
<evidence type="ECO:0000259" key="7">
    <source>
        <dbReference type="Pfam" id="PF07195"/>
    </source>
</evidence>
<proteinExistence type="inferred from homology"/>
<comment type="similarity">
    <text evidence="1 5">Belongs to the FliD family.</text>
</comment>
<feature type="domain" description="Flagellar hook-associated protein 2 N-terminal" evidence="6">
    <location>
        <begin position="11"/>
        <end position="120"/>
    </location>
</feature>
<dbReference type="PANTHER" id="PTHR30288">
    <property type="entry name" value="FLAGELLAR CAP/ASSEMBLY PROTEIN FLID"/>
    <property type="match status" value="1"/>
</dbReference>
<dbReference type="Pfam" id="PF02465">
    <property type="entry name" value="FliD_N"/>
    <property type="match status" value="1"/>
</dbReference>
<evidence type="ECO:0000256" key="3">
    <source>
        <dbReference type="ARBA" id="ARBA00023054"/>
    </source>
</evidence>
<keyword evidence="4 5" id="KW-0975">Bacterial flagellum</keyword>
<dbReference type="RefSeq" id="WP_038265920.1">
    <property type="nucleotide sequence ID" value="NZ_FSRH01000005.1"/>
</dbReference>
<keyword evidence="5" id="KW-0964">Secreted</keyword>
<name>A0A069RKL4_PEPLI</name>
<keyword evidence="9" id="KW-1185">Reference proteome</keyword>
<dbReference type="PANTHER" id="PTHR30288:SF0">
    <property type="entry name" value="FLAGELLAR HOOK-ASSOCIATED PROTEIN 2"/>
    <property type="match status" value="1"/>
</dbReference>
<keyword evidence="8" id="KW-0969">Cilium</keyword>
<reference evidence="8 9" key="1">
    <citation type="submission" date="2014-03" db="EMBL/GenBank/DDBJ databases">
        <title>Genome sequence of Clostridium litorale W6, DSM 5388.</title>
        <authorList>
            <person name="Poehlein A."/>
            <person name="Jagirdar A."/>
            <person name="Khonsari B."/>
            <person name="Chibani C.M."/>
            <person name="Gutierrez Gutierrez D.A."/>
            <person name="Davydova E."/>
            <person name="Alghaithi H.S."/>
            <person name="Nair K.P."/>
            <person name="Dhamotharan K."/>
            <person name="Chandran L."/>
            <person name="G W."/>
            <person name="Daniel R."/>
        </authorList>
    </citation>
    <scope>NUCLEOTIDE SEQUENCE [LARGE SCALE GENOMIC DNA]</scope>
    <source>
        <strain evidence="8 9">W6</strain>
    </source>
</reference>
<dbReference type="AlphaFoldDB" id="A0A069RKL4"/>